<dbReference type="NCBIfam" id="TIGR00125">
    <property type="entry name" value="cyt_tran_rel"/>
    <property type="match status" value="1"/>
</dbReference>
<sequence>MGTTTSPEEVVPAAGQWPVDPQEDAPISEHRLWVDGCFDFSHHGHAGAMLQARKLGNELYVGVHSDEAILENKGPTVMTLHERVAAVEACRWVTCCVPHAPYVTYLPWVSHYGCQYVVHGDDITSDSNGDDCYRFVKAAGRFRVVKRTPGISTTDLVGRMLLCTKGHFVKSVQRTLTGEEGSGSEEERRLSSATLKQQICDYATDESGLQPGPHVWLWAGPSSAKFDNTVEESGCFETLVGGKPPKPGQRVVYVDGGFDLFSSGHIEFLRQVLAYEEAVGRERGWFDPEQRKKRLDECGEDYGPAYVVAGIHDDDVINHWKGLNYPIMNIFERGLCVLQCRYVHGVIFSAPFSPSEPYLKAMPLGVPDIVYHGPTTFIPLTYDPYSAPKKMGIFKETNSHLFQHVNAGEIVERILKSREAYEERQRAKLQKGIIEELEKSKEATT</sequence>
<dbReference type="OrthoDB" id="40021at2759"/>
<dbReference type="CDD" id="cd02174">
    <property type="entry name" value="CCT"/>
    <property type="match status" value="1"/>
</dbReference>
<dbReference type="EC" id="2.7.7.14" evidence="10"/>
<evidence type="ECO:0000256" key="11">
    <source>
        <dbReference type="ARBA" id="ARBA00031473"/>
    </source>
</evidence>
<dbReference type="InterPro" id="IPR014729">
    <property type="entry name" value="Rossmann-like_a/b/a_fold"/>
</dbReference>
<comment type="pathway">
    <text evidence="9">Phospholipid metabolism; phosphatidylethanolamine biosynthesis; phosphatidylethanolamine from ethanolamine: step 2/3.</text>
</comment>
<evidence type="ECO:0000256" key="1">
    <source>
        <dbReference type="ARBA" id="ARBA00005189"/>
    </source>
</evidence>
<proteinExistence type="inferred from homology"/>
<accession>A0A2I2FTY7</accession>
<evidence type="ECO:0000259" key="12">
    <source>
        <dbReference type="Pfam" id="PF01467"/>
    </source>
</evidence>
<evidence type="ECO:0000256" key="7">
    <source>
        <dbReference type="ARBA" id="ARBA00023209"/>
    </source>
</evidence>
<dbReference type="RefSeq" id="XP_024699376.1">
    <property type="nucleotide sequence ID" value="XM_024850331.1"/>
</dbReference>
<keyword evidence="5 13" id="KW-0548">Nucleotidyltransferase</keyword>
<dbReference type="GO" id="GO:0005737">
    <property type="term" value="C:cytoplasm"/>
    <property type="evidence" value="ECO:0007669"/>
    <property type="project" value="TreeGrafter"/>
</dbReference>
<comment type="similarity">
    <text evidence="2">Belongs to the cytidylyltransferase family.</text>
</comment>
<dbReference type="UniPathway" id="UPA00558">
    <property type="reaction ID" value="UER00742"/>
</dbReference>
<dbReference type="GO" id="GO:0004306">
    <property type="term" value="F:ethanolamine-phosphate cytidylyltransferase activity"/>
    <property type="evidence" value="ECO:0007669"/>
    <property type="project" value="UniProtKB-EC"/>
</dbReference>
<name>A0A2I2FTY7_9EURO</name>
<keyword evidence="6" id="KW-0443">Lipid metabolism</keyword>
<dbReference type="PANTHER" id="PTHR45780">
    <property type="entry name" value="ETHANOLAMINE-PHOSPHATE CYTIDYLYLTRANSFERASE"/>
    <property type="match status" value="1"/>
</dbReference>
<dbReference type="Proteomes" id="UP000234275">
    <property type="component" value="Unassembled WGS sequence"/>
</dbReference>
<dbReference type="Pfam" id="PF01467">
    <property type="entry name" value="CTP_transf_like"/>
    <property type="match status" value="1"/>
</dbReference>
<dbReference type="InterPro" id="IPR004821">
    <property type="entry name" value="Cyt_trans-like"/>
</dbReference>
<keyword evidence="8" id="KW-1208">Phospholipid metabolism</keyword>
<reference evidence="13 14" key="1">
    <citation type="submission" date="2016-12" db="EMBL/GenBank/DDBJ databases">
        <title>The genomes of Aspergillus section Nigri reveals drivers in fungal speciation.</title>
        <authorList>
            <consortium name="DOE Joint Genome Institute"/>
            <person name="Vesth T.C."/>
            <person name="Nybo J."/>
            <person name="Theobald S."/>
            <person name="Brandl J."/>
            <person name="Frisvad J.C."/>
            <person name="Nielsen K.F."/>
            <person name="Lyhne E.K."/>
            <person name="Kogle M.E."/>
            <person name="Kuo A."/>
            <person name="Riley R."/>
            <person name="Clum A."/>
            <person name="Nolan M."/>
            <person name="Lipzen A."/>
            <person name="Salamov A."/>
            <person name="Henrissat B."/>
            <person name="Wiebenga A."/>
            <person name="De Vries R.P."/>
            <person name="Grigoriev I.V."/>
            <person name="Mortensen U.H."/>
            <person name="Andersen M.R."/>
            <person name="Baker S.E."/>
        </authorList>
    </citation>
    <scope>NUCLEOTIDE SEQUENCE [LARGE SCALE GENOMIC DNA]</scope>
    <source>
        <strain evidence="13 14">IBT 23096</strain>
    </source>
</reference>
<dbReference type="PANTHER" id="PTHR45780:SF2">
    <property type="entry name" value="ETHANOLAMINE-PHOSPHATE CYTIDYLYLTRANSFERASE"/>
    <property type="match status" value="1"/>
</dbReference>
<evidence type="ECO:0000313" key="13">
    <source>
        <dbReference type="EMBL" id="PLB44074.1"/>
    </source>
</evidence>
<keyword evidence="3" id="KW-0444">Lipid biosynthesis</keyword>
<evidence type="ECO:0000256" key="8">
    <source>
        <dbReference type="ARBA" id="ARBA00023264"/>
    </source>
</evidence>
<protein>
    <recommendedName>
        <fullName evidence="10">ethanolamine-phosphate cytidylyltransferase</fullName>
        <ecNumber evidence="10">2.7.7.14</ecNumber>
    </recommendedName>
    <alternativeName>
        <fullName evidence="11">CTP:phosphoethanolamine cytidylyltransferase</fullName>
    </alternativeName>
</protein>
<evidence type="ECO:0000256" key="10">
    <source>
        <dbReference type="ARBA" id="ARBA00024221"/>
    </source>
</evidence>
<evidence type="ECO:0000256" key="6">
    <source>
        <dbReference type="ARBA" id="ARBA00023098"/>
    </source>
</evidence>
<comment type="pathway">
    <text evidence="1">Lipid metabolism.</text>
</comment>
<dbReference type="Gene3D" id="3.40.50.620">
    <property type="entry name" value="HUPs"/>
    <property type="match status" value="2"/>
</dbReference>
<keyword evidence="14" id="KW-1185">Reference proteome</keyword>
<dbReference type="GO" id="GO:0006646">
    <property type="term" value="P:phosphatidylethanolamine biosynthetic process"/>
    <property type="evidence" value="ECO:0007669"/>
    <property type="project" value="UniProtKB-UniPathway"/>
</dbReference>
<keyword evidence="7" id="KW-0594">Phospholipid biosynthesis</keyword>
<evidence type="ECO:0000256" key="4">
    <source>
        <dbReference type="ARBA" id="ARBA00022679"/>
    </source>
</evidence>
<feature type="domain" description="Cytidyltransferase-like" evidence="12">
    <location>
        <begin position="34"/>
        <end position="157"/>
    </location>
</feature>
<evidence type="ECO:0000256" key="9">
    <source>
        <dbReference type="ARBA" id="ARBA00024191"/>
    </source>
</evidence>
<evidence type="ECO:0000313" key="14">
    <source>
        <dbReference type="Proteomes" id="UP000234275"/>
    </source>
</evidence>
<dbReference type="InterPro" id="IPR041723">
    <property type="entry name" value="CCT"/>
</dbReference>
<evidence type="ECO:0000256" key="2">
    <source>
        <dbReference type="ARBA" id="ARBA00010101"/>
    </source>
</evidence>
<evidence type="ECO:0000256" key="3">
    <source>
        <dbReference type="ARBA" id="ARBA00022516"/>
    </source>
</evidence>
<dbReference type="AlphaFoldDB" id="A0A2I2FTY7"/>
<keyword evidence="4 13" id="KW-0808">Transferase</keyword>
<dbReference type="EMBL" id="MSFO01000010">
    <property type="protein sequence ID" value="PLB44074.1"/>
    <property type="molecule type" value="Genomic_DNA"/>
</dbReference>
<dbReference type="InterPro" id="IPR044608">
    <property type="entry name" value="Ect1/PCYT2"/>
</dbReference>
<dbReference type="VEuPathDB" id="FungiDB:P170DRAFT_441525"/>
<dbReference type="GeneID" id="36558030"/>
<gene>
    <name evidence="13" type="ORF">P170DRAFT_441525</name>
</gene>
<comment type="caution">
    <text evidence="13">The sequence shown here is derived from an EMBL/GenBank/DDBJ whole genome shotgun (WGS) entry which is preliminary data.</text>
</comment>
<dbReference type="SUPFAM" id="SSF52374">
    <property type="entry name" value="Nucleotidylyl transferase"/>
    <property type="match status" value="2"/>
</dbReference>
<dbReference type="STRING" id="1392250.A0A2I2FTY7"/>
<organism evidence="13 14">
    <name type="scientific">Aspergillus steynii IBT 23096</name>
    <dbReference type="NCBI Taxonomy" id="1392250"/>
    <lineage>
        <taxon>Eukaryota</taxon>
        <taxon>Fungi</taxon>
        <taxon>Dikarya</taxon>
        <taxon>Ascomycota</taxon>
        <taxon>Pezizomycotina</taxon>
        <taxon>Eurotiomycetes</taxon>
        <taxon>Eurotiomycetidae</taxon>
        <taxon>Eurotiales</taxon>
        <taxon>Aspergillaceae</taxon>
        <taxon>Aspergillus</taxon>
        <taxon>Aspergillus subgen. Circumdati</taxon>
    </lineage>
</organism>
<evidence type="ECO:0000256" key="5">
    <source>
        <dbReference type="ARBA" id="ARBA00022695"/>
    </source>
</evidence>